<dbReference type="PROSITE" id="PS50053">
    <property type="entry name" value="UBIQUITIN_2"/>
    <property type="match status" value="1"/>
</dbReference>
<organism evidence="2 3">
    <name type="scientific">Tanacetum coccineum</name>
    <dbReference type="NCBI Taxonomy" id="301880"/>
    <lineage>
        <taxon>Eukaryota</taxon>
        <taxon>Viridiplantae</taxon>
        <taxon>Streptophyta</taxon>
        <taxon>Embryophyta</taxon>
        <taxon>Tracheophyta</taxon>
        <taxon>Spermatophyta</taxon>
        <taxon>Magnoliopsida</taxon>
        <taxon>eudicotyledons</taxon>
        <taxon>Gunneridae</taxon>
        <taxon>Pentapetalae</taxon>
        <taxon>asterids</taxon>
        <taxon>campanulids</taxon>
        <taxon>Asterales</taxon>
        <taxon>Asteraceae</taxon>
        <taxon>Asteroideae</taxon>
        <taxon>Anthemideae</taxon>
        <taxon>Anthemidinae</taxon>
        <taxon>Tanacetum</taxon>
    </lineage>
</organism>
<dbReference type="SUPFAM" id="SSF54236">
    <property type="entry name" value="Ubiquitin-like"/>
    <property type="match status" value="1"/>
</dbReference>
<comment type="caution">
    <text evidence="2">The sequence shown here is derived from an EMBL/GenBank/DDBJ whole genome shotgun (WGS) entry which is preliminary data.</text>
</comment>
<proteinExistence type="predicted"/>
<reference evidence="2" key="2">
    <citation type="submission" date="2022-01" db="EMBL/GenBank/DDBJ databases">
        <authorList>
            <person name="Yamashiro T."/>
            <person name="Shiraishi A."/>
            <person name="Satake H."/>
            <person name="Nakayama K."/>
        </authorList>
    </citation>
    <scope>NUCLEOTIDE SEQUENCE</scope>
</reference>
<dbReference type="InterPro" id="IPR000626">
    <property type="entry name" value="Ubiquitin-like_dom"/>
</dbReference>
<keyword evidence="3" id="KW-1185">Reference proteome</keyword>
<accession>A0ABQ5B9Q4</accession>
<evidence type="ECO:0000259" key="1">
    <source>
        <dbReference type="PROSITE" id="PS50053"/>
    </source>
</evidence>
<dbReference type="PANTHER" id="PTHR10562">
    <property type="entry name" value="SMALL UBIQUITIN-RELATED MODIFIER"/>
    <property type="match status" value="1"/>
</dbReference>
<dbReference type="Gene3D" id="3.10.20.90">
    <property type="entry name" value="Phosphatidylinositol 3-kinase Catalytic Subunit, Chain A, domain 1"/>
    <property type="match status" value="1"/>
</dbReference>
<gene>
    <name evidence="2" type="ORF">Tco_0857874</name>
</gene>
<dbReference type="InterPro" id="IPR022617">
    <property type="entry name" value="Rad60/SUMO-like_dom"/>
</dbReference>
<protein>
    <submittedName>
        <fullName evidence="2">Ubiquitin-related domain-containing protein</fullName>
    </submittedName>
</protein>
<sequence>MSFRVRAVKREDSHINLKVVSQMNELDPYFRVGRDEPLKQLMIRWSVRANIRDYRAIRFLFDGTRVNEDKTPNDMGLEDGDCLDAFMDQMAG</sequence>
<dbReference type="Pfam" id="PF11976">
    <property type="entry name" value="Rad60-SLD"/>
    <property type="match status" value="1"/>
</dbReference>
<evidence type="ECO:0000313" key="3">
    <source>
        <dbReference type="Proteomes" id="UP001151760"/>
    </source>
</evidence>
<evidence type="ECO:0000313" key="2">
    <source>
        <dbReference type="EMBL" id="GJT10832.1"/>
    </source>
</evidence>
<feature type="domain" description="Ubiquitin-like" evidence="1">
    <location>
        <begin position="13"/>
        <end position="92"/>
    </location>
</feature>
<name>A0ABQ5B9Q4_9ASTR</name>
<dbReference type="InterPro" id="IPR029071">
    <property type="entry name" value="Ubiquitin-like_domsf"/>
</dbReference>
<dbReference type="EMBL" id="BQNB010013019">
    <property type="protein sequence ID" value="GJT10832.1"/>
    <property type="molecule type" value="Genomic_DNA"/>
</dbReference>
<dbReference type="Proteomes" id="UP001151760">
    <property type="component" value="Unassembled WGS sequence"/>
</dbReference>
<reference evidence="2" key="1">
    <citation type="journal article" date="2022" name="Int. J. Mol. Sci.">
        <title>Draft Genome of Tanacetum Coccineum: Genomic Comparison of Closely Related Tanacetum-Family Plants.</title>
        <authorList>
            <person name="Yamashiro T."/>
            <person name="Shiraishi A."/>
            <person name="Nakayama K."/>
            <person name="Satake H."/>
        </authorList>
    </citation>
    <scope>NUCLEOTIDE SEQUENCE</scope>
</reference>